<dbReference type="PANTHER" id="PTHR46157">
    <property type="entry name" value="K(+) EFFLUX ANTIPORTER 3, CHLOROPLASTIC"/>
    <property type="match status" value="1"/>
</dbReference>
<evidence type="ECO:0000256" key="3">
    <source>
        <dbReference type="ARBA" id="ARBA00022449"/>
    </source>
</evidence>
<feature type="transmembrane region" description="Helical" evidence="11">
    <location>
        <begin position="417"/>
        <end position="444"/>
    </location>
</feature>
<dbReference type="Gene3D" id="3.40.50.720">
    <property type="entry name" value="NAD(P)-binding Rossmann-like Domain"/>
    <property type="match status" value="1"/>
</dbReference>
<evidence type="ECO:0000256" key="10">
    <source>
        <dbReference type="SAM" id="Coils"/>
    </source>
</evidence>
<dbReference type="OrthoDB" id="4834at2759"/>
<keyword evidence="6" id="KW-0630">Potassium</keyword>
<dbReference type="Gene3D" id="1.20.1530.20">
    <property type="match status" value="1"/>
</dbReference>
<keyword evidence="12" id="KW-0732">Signal</keyword>
<dbReference type="EMBL" id="AZIL01000424">
    <property type="protein sequence ID" value="EWM27744.1"/>
    <property type="molecule type" value="Genomic_DNA"/>
</dbReference>
<evidence type="ECO:0000256" key="11">
    <source>
        <dbReference type="SAM" id="Phobius"/>
    </source>
</evidence>
<evidence type="ECO:0000256" key="8">
    <source>
        <dbReference type="ARBA" id="ARBA00023065"/>
    </source>
</evidence>
<feature type="coiled-coil region" evidence="10">
    <location>
        <begin position="794"/>
        <end position="830"/>
    </location>
</feature>
<keyword evidence="7 11" id="KW-1133">Transmembrane helix</keyword>
<evidence type="ECO:0000313" key="14">
    <source>
        <dbReference type="EMBL" id="EWM27744.1"/>
    </source>
</evidence>
<accession>W7U4S4</accession>
<evidence type="ECO:0000313" key="15">
    <source>
        <dbReference type="Proteomes" id="UP000019335"/>
    </source>
</evidence>
<keyword evidence="2" id="KW-0813">Transport</keyword>
<dbReference type="InterPro" id="IPR006153">
    <property type="entry name" value="Cation/H_exchanger_TM"/>
</dbReference>
<feature type="transmembrane region" description="Helical" evidence="11">
    <location>
        <begin position="464"/>
        <end position="482"/>
    </location>
</feature>
<evidence type="ECO:0000256" key="2">
    <source>
        <dbReference type="ARBA" id="ARBA00022448"/>
    </source>
</evidence>
<reference evidence="14 15" key="1">
    <citation type="journal article" date="2014" name="Mol. Plant">
        <title>Chromosome Scale Genome Assembly and Transcriptome Profiling of Nannochloropsis gaditana in Nitrogen Depletion.</title>
        <authorList>
            <person name="Corteggiani Carpinelli E."/>
            <person name="Telatin A."/>
            <person name="Vitulo N."/>
            <person name="Forcato C."/>
            <person name="D'Angelo M."/>
            <person name="Schiavon R."/>
            <person name="Vezzi A."/>
            <person name="Giacometti G.M."/>
            <person name="Morosinotto T."/>
            <person name="Valle G."/>
        </authorList>
    </citation>
    <scope>NUCLEOTIDE SEQUENCE [LARGE SCALE GENOMIC DNA]</scope>
    <source>
        <strain evidence="14 15">B-31</strain>
    </source>
</reference>
<comment type="caution">
    <text evidence="14">The sequence shown here is derived from an EMBL/GenBank/DDBJ whole genome shotgun (WGS) entry which is preliminary data.</text>
</comment>
<dbReference type="GO" id="GO:0006813">
    <property type="term" value="P:potassium ion transport"/>
    <property type="evidence" value="ECO:0007669"/>
    <property type="project" value="UniProtKB-KW"/>
</dbReference>
<dbReference type="InterPro" id="IPR038770">
    <property type="entry name" value="Na+/solute_symporter_sf"/>
</dbReference>
<dbReference type="GO" id="GO:0016020">
    <property type="term" value="C:membrane"/>
    <property type="evidence" value="ECO:0007669"/>
    <property type="project" value="InterPro"/>
</dbReference>
<dbReference type="Pfam" id="PF00999">
    <property type="entry name" value="Na_H_Exchanger"/>
    <property type="match status" value="1"/>
</dbReference>
<evidence type="ECO:0000256" key="7">
    <source>
        <dbReference type="ARBA" id="ARBA00022989"/>
    </source>
</evidence>
<feature type="signal peptide" evidence="12">
    <location>
        <begin position="1"/>
        <end position="18"/>
    </location>
</feature>
<sequence length="842" mass="91730">MKGYAVVLTLVLFSVGLAFHTRPSACPSTLSRRRGYDCSTRAGSLGLTFGGVKRTDRTVSIGAQDWSGLYGSEGHQQSRLRCFFKACRKNALAVRTRAGAYVRAYEDAKRARRQAAAKKILDFLQTLVRPLREHLSGLNLEAARRESHLETSRTPVMAASALPRLPSAFLAATAGAAQPSFQKRLAKLVESSIKNFVHTFEGPRRDTLVLLLSTTLVVPIMTRLKTSPILGFLLTGMVLGPRGLSVVNDIKTTEALAELGIVFFLFEMGLELSVERLISMRRDVFGLGFAQFSLSAVAIFILSRMRGLPGPTSVVVGGALALSSSAFVLQLLRDKDSLGTRHGRASFGVLLFQDLAVVPLLVVTPLLTAGGGSAMAWAMGWAACKAGLAFAVILLFGKYLLDSIFNFVAKSQSHEAFLAVILVTVLTMSNLTEGLGLSNTLGAFLAGVLLSETKYRYQVEADIAPFRGLLLGLFFMTVGFEIDVNLVRSQFPTIMGLLGGLLVLKTAILTTICLAFGLSLSNAQHVGLLLSQGGEFAFVAFGMAKSLGILAPPAAKLLLTTVALSMAVTPVLDEMGNFFSERIENKYGFSHYLGADAEGQAIKATQNDFVVVCGYGRIGKMVCDLLDKKFIPYVAFDVNPAKVIEARNRGLPVFFGDVSRPEVLRSFNVDKARAVIITTNEMRATNKAVVTLRKLYPKMPIFARAADLAHQKRLQNTLEVSAMVPILPEDSVLLSLPFGGRVLRKMGVSPEEVDVLMDDMRKKALSDIFGVREETEGEEIIGVIQSIKKQDAVAAQTLSQQQQLQQQQQLLQQQQQLQQQQLLLQQQQQQQLQQGEQRPQPQ</sequence>
<dbReference type="PROSITE" id="PS51201">
    <property type="entry name" value="RCK_N"/>
    <property type="match status" value="1"/>
</dbReference>
<dbReference type="Pfam" id="PF02254">
    <property type="entry name" value="TrkA_N"/>
    <property type="match status" value="1"/>
</dbReference>
<feature type="transmembrane region" description="Helical" evidence="11">
    <location>
        <begin position="345"/>
        <end position="368"/>
    </location>
</feature>
<dbReference type="InterPro" id="IPR003148">
    <property type="entry name" value="RCK_N"/>
</dbReference>
<keyword evidence="3" id="KW-0050">Antiport</keyword>
<keyword evidence="4" id="KW-0633">Potassium transport</keyword>
<evidence type="ECO:0000256" key="9">
    <source>
        <dbReference type="ARBA" id="ARBA00023136"/>
    </source>
</evidence>
<feature type="domain" description="RCK N-terminal" evidence="13">
    <location>
        <begin position="607"/>
        <end position="721"/>
    </location>
</feature>
<evidence type="ECO:0000256" key="12">
    <source>
        <dbReference type="SAM" id="SignalP"/>
    </source>
</evidence>
<evidence type="ECO:0000256" key="6">
    <source>
        <dbReference type="ARBA" id="ARBA00022958"/>
    </source>
</evidence>
<dbReference type="Proteomes" id="UP000019335">
    <property type="component" value="Chromosome 6"/>
</dbReference>
<name>W7U4S4_9STRA</name>
<protein>
    <submittedName>
        <fullName evidence="14">Glutathione-regulated potassium-efflux system protein</fullName>
    </submittedName>
</protein>
<feature type="transmembrane region" description="Helical" evidence="11">
    <location>
        <begin position="314"/>
        <end position="333"/>
    </location>
</feature>
<dbReference type="SUPFAM" id="SSF51735">
    <property type="entry name" value="NAD(P)-binding Rossmann-fold domains"/>
    <property type="match status" value="1"/>
</dbReference>
<comment type="subcellular location">
    <subcellularLocation>
        <location evidence="1">Endomembrane system</location>
        <topology evidence="1">Multi-pass membrane protein</topology>
    </subcellularLocation>
</comment>
<organism evidence="14 15">
    <name type="scientific">Nannochloropsis gaditana</name>
    <dbReference type="NCBI Taxonomy" id="72520"/>
    <lineage>
        <taxon>Eukaryota</taxon>
        <taxon>Sar</taxon>
        <taxon>Stramenopiles</taxon>
        <taxon>Ochrophyta</taxon>
        <taxon>Eustigmatophyceae</taxon>
        <taxon>Eustigmatales</taxon>
        <taxon>Monodopsidaceae</taxon>
        <taxon>Nannochloropsis</taxon>
    </lineage>
</organism>
<feature type="transmembrane region" description="Helical" evidence="11">
    <location>
        <begin position="494"/>
        <end position="517"/>
    </location>
</feature>
<dbReference type="GO" id="GO:1902600">
    <property type="term" value="P:proton transmembrane transport"/>
    <property type="evidence" value="ECO:0007669"/>
    <property type="project" value="InterPro"/>
</dbReference>
<dbReference type="PANTHER" id="PTHR46157:SF4">
    <property type="entry name" value="K(+) EFFLUX ANTIPORTER 3, CHLOROPLASTIC"/>
    <property type="match status" value="1"/>
</dbReference>
<dbReference type="GO" id="GO:0012505">
    <property type="term" value="C:endomembrane system"/>
    <property type="evidence" value="ECO:0007669"/>
    <property type="project" value="UniProtKB-SubCell"/>
</dbReference>
<evidence type="ECO:0000259" key="13">
    <source>
        <dbReference type="PROSITE" id="PS51201"/>
    </source>
</evidence>
<proteinExistence type="predicted"/>
<dbReference type="FunFam" id="3.40.50.720:FF:000036">
    <property type="entry name" value="Glutathione-regulated potassium-efflux system protein KefB"/>
    <property type="match status" value="1"/>
</dbReference>
<gene>
    <name evidence="14" type="ORF">Naga_100034g13</name>
</gene>
<evidence type="ECO:0000256" key="1">
    <source>
        <dbReference type="ARBA" id="ARBA00004127"/>
    </source>
</evidence>
<evidence type="ECO:0000256" key="4">
    <source>
        <dbReference type="ARBA" id="ARBA00022538"/>
    </source>
</evidence>
<feature type="chain" id="PRO_5004904867" evidence="12">
    <location>
        <begin position="19"/>
        <end position="842"/>
    </location>
</feature>
<evidence type="ECO:0000256" key="5">
    <source>
        <dbReference type="ARBA" id="ARBA00022692"/>
    </source>
</evidence>
<keyword evidence="15" id="KW-1185">Reference proteome</keyword>
<keyword evidence="5 11" id="KW-0812">Transmembrane</keyword>
<keyword evidence="10" id="KW-0175">Coiled coil</keyword>
<keyword evidence="8" id="KW-0406">Ion transport</keyword>
<dbReference type="AlphaFoldDB" id="W7U4S4"/>
<feature type="transmembrane region" description="Helical" evidence="11">
    <location>
        <begin position="284"/>
        <end position="302"/>
    </location>
</feature>
<dbReference type="GO" id="GO:0015297">
    <property type="term" value="F:antiporter activity"/>
    <property type="evidence" value="ECO:0007669"/>
    <property type="project" value="UniProtKB-KW"/>
</dbReference>
<keyword evidence="9 11" id="KW-0472">Membrane</keyword>
<dbReference type="InterPro" id="IPR036291">
    <property type="entry name" value="NAD(P)-bd_dom_sf"/>
</dbReference>